<evidence type="ECO:0000313" key="3">
    <source>
        <dbReference type="EMBL" id="GAM73946.1"/>
    </source>
</evidence>
<reference evidence="3 4" key="1">
    <citation type="submission" date="2015-01" db="EMBL/GenBank/DDBJ databases">
        <title>Vibrio sp. C94 JCM 19241 whole genome shotgun sequence.</title>
        <authorList>
            <person name="Sawabe T."/>
            <person name="Meirelles P."/>
            <person name="Feng G."/>
            <person name="Sayaka M."/>
            <person name="Hattori M."/>
            <person name="Ohkuma M."/>
        </authorList>
    </citation>
    <scope>NUCLEOTIDE SEQUENCE [LARGE SCALE GENOMIC DNA]</scope>
    <source>
        <strain evidence="4">JCM 19241</strain>
    </source>
</reference>
<dbReference type="EMBL" id="BBSC01000002">
    <property type="protein sequence ID" value="GAM73946.1"/>
    <property type="molecule type" value="Genomic_DNA"/>
</dbReference>
<feature type="region of interest" description="Disordered" evidence="1">
    <location>
        <begin position="1692"/>
        <end position="1746"/>
    </location>
</feature>
<evidence type="ECO:0000313" key="4">
    <source>
        <dbReference type="Proteomes" id="UP000031666"/>
    </source>
</evidence>
<accession>A0A0B8Q606</accession>
<proteinExistence type="predicted"/>
<dbReference type="InterPro" id="IPR043824">
    <property type="entry name" value="DUF5801"/>
</dbReference>
<evidence type="ECO:0000256" key="1">
    <source>
        <dbReference type="SAM" id="MobiDB-lite"/>
    </source>
</evidence>
<dbReference type="Proteomes" id="UP000031666">
    <property type="component" value="Unassembled WGS sequence"/>
</dbReference>
<feature type="domain" description="DUF5801" evidence="2">
    <location>
        <begin position="315"/>
        <end position="429"/>
    </location>
</feature>
<dbReference type="Pfam" id="PF19116">
    <property type="entry name" value="DUF5801"/>
    <property type="match status" value="2"/>
</dbReference>
<evidence type="ECO:0000259" key="2">
    <source>
        <dbReference type="Pfam" id="PF19116"/>
    </source>
</evidence>
<feature type="domain" description="DUF5801" evidence="2">
    <location>
        <begin position="1557"/>
        <end position="1673"/>
    </location>
</feature>
<protein>
    <submittedName>
        <fullName evidence="3">T1SS secreted agglutinin RTX</fullName>
    </submittedName>
</protein>
<reference evidence="3 4" key="2">
    <citation type="submission" date="2015-01" db="EMBL/GenBank/DDBJ databases">
        <authorList>
            <consortium name="NBRP consortium"/>
            <person name="Sawabe T."/>
            <person name="Meirelles P."/>
            <person name="Feng G."/>
            <person name="Sayaka M."/>
            <person name="Hattori M."/>
            <person name="Ohkuma M."/>
        </authorList>
    </citation>
    <scope>NUCLEOTIDE SEQUENCE [LARGE SCALE GENOMIC DNA]</scope>
    <source>
        <strain evidence="4">JCM 19241</strain>
    </source>
</reference>
<dbReference type="STRING" id="1481914.JCM19241_5142"/>
<gene>
    <name evidence="3" type="ORF">JCM19241_5142</name>
</gene>
<sequence>MVSTTIDITINDGDEFDITPGDEGWNEDSIGDGTVLPITGDLSYQGSDAIQSVQVELSDDQLAVWEAITSNGEETDVVVNGNTVTVNTLTGDPVLELVLNPDGTYSINQFEAIDQDDDDPTNPDEYVLDVGVVITDTDGDETRTGVSFKVEDGSDPSLTDDVADIFENDIVDLTKQPFEGDLALTEGSDAVTSIGINNSVLDLASPWLNLTSNGEDTDVALSSTNQTGIDDTLTVSLEDGTIVMQVIVNIDGTYTIDLRQPLDQDVVSNLNTLLIPVDVTDSDLDTTSATITVNVTDGDDPTGVDSDVEWTETTGEVTADGNIAFTAGSDNIQSIEFDPAVLTDGTWTGLMSEGEAVTLDLSGDGKTLTVTSVGSNEPVLTVTIDNDGIYDITQHRPIEQDSGTDINALTLPVLAKDTDGDSGTANINITINDALPPTGVDANLNVKEEGLPTVSNGAITFTPNSDSIETYEFDPAVASDATWGALTSNDEATTLTVNGNTITVALASDSNAVALELVINSDGTFTLTQNLPLDQDVATNINELVAGVIATDFDGDTSTANIILKITDGADPKVTDAAANFIERTDGMPMTGNLTITKGIDDIFSVQFDEAVLKDPSWVNITSDGDAVQLALNADKNELIVYKNNNLANEVLKITINPDGSYTIVESDAVDQPALGPLSLGIDVIVTDTDDDFDTGRITINIFDGEDPVVNDGAVDIVEIEGQQSFNEMIEVIEGSDAIVELRIDDTILLDAAWLGLVSNDQTTEVSLSADGTLLTVFITGDPNDKVLEVQINDLMGSYTVTQYQALDHTALENLLLNVPVTATDSDNTQDSANIAITITDGDDPIISDDSQSWNEDDISSIFPIFTDVDLVTGSDDVVDMRFTLTQAQTDAWEALTSNDQPTDFISSDNEIRVQLEDGTAVMVVTLNLDGTYSINQTLPLDQDATGQLLLSLGVEVEDTDGDTDTATIDFTIADGDTITTDPANVSWNEDQIGDLGYVFDGDLNYQGSDAIATAVFDLSADQLTAWQGITVNGEATVFEQNDQSLVVRYNGLVALQLTLNTDGTFKLEQFIAVDQDNSGTDQSNLSAGVVFTDTDGDITNSSITVTIDDGTDIQMTDQVEGWNEDDIGTVSQPITGDIGLTLSPDDLESLVFELTADQRAAWEAITSNGQDTTLVEGERSLELQLGDGTVVLSLTMDIDGNYVIEQFESIDQTANDDISRLGTNVVAIDGDGDTTTNSISLQVEDGANIGLSNRRVTFSDDDIGTSNLPITGDMRLTDGSDALDSFGFNLTNGQTNALNAITSNGQDTSFTITENGTLITLSLDAAPNTPVLTIRLNSDVDGNFDGTYTVDQLQAIDQTANNDRVDLSFRVELEDTDGDITQAAARVRINDGEDLSFTANDIELAWNEDNIIGAVDFPVTGDVGLTAGADAIASVEFSLTATQQTAWDALTSNGMDTKVITSPDGQTITLVTDDANEDVVLIGTIDINGNYSFEQRLPLDQIADDDTNRLGVTVEATDTDNDTVTKDISLVITDGTDPSSTDQNEVVGENVILDMDADPVSGAVDLVKGIDAVSTVRFNQSVLTDPAWTSLVSNNQGVELLLSADGTSLTVHIAGDPSDVVLTATVNLDGTYTIEQIQALEQDNSASDFNDLNLTVDATDSDGDTTSANVNIRIDDGRDPEVDAVPTVTLEESNIDQEQPDVPPIQGGNDPDGDLERGNSTVTFLQGTDDVEPSMLTQPTSRPAM</sequence>
<comment type="caution">
    <text evidence="3">The sequence shown here is derived from an EMBL/GenBank/DDBJ whole genome shotgun (WGS) entry which is preliminary data.</text>
</comment>
<feature type="compositionally biased region" description="Polar residues" evidence="1">
    <location>
        <begin position="1736"/>
        <end position="1746"/>
    </location>
</feature>
<organism evidence="3 4">
    <name type="scientific">Vibrio ishigakensis</name>
    <dbReference type="NCBI Taxonomy" id="1481914"/>
    <lineage>
        <taxon>Bacteria</taxon>
        <taxon>Pseudomonadati</taxon>
        <taxon>Pseudomonadota</taxon>
        <taxon>Gammaproteobacteria</taxon>
        <taxon>Vibrionales</taxon>
        <taxon>Vibrionaceae</taxon>
        <taxon>Vibrio</taxon>
    </lineage>
</organism>
<name>A0A0B8Q606_9VIBR</name>